<sequence length="64" mass="7271">MAKHKFAVGDRVALLHNSSNINVRPGVYTIVRAMPVTSQGCQYRAKNTMDNHERVFDEVQLREA</sequence>
<gene>
    <name evidence="1" type="ORF">FE263_19360</name>
</gene>
<comment type="caution">
    <text evidence="1">The sequence shown here is derived from an EMBL/GenBank/DDBJ whole genome shotgun (WGS) entry which is preliminary data.</text>
</comment>
<keyword evidence="2" id="KW-1185">Reference proteome</keyword>
<proteinExistence type="predicted"/>
<dbReference type="AlphaFoldDB" id="A0A5R9J5X4"/>
<dbReference type="Proteomes" id="UP000305654">
    <property type="component" value="Unassembled WGS sequence"/>
</dbReference>
<dbReference type="RefSeq" id="WP_138327681.1">
    <property type="nucleotide sequence ID" value="NZ_VCDI01000009.1"/>
</dbReference>
<evidence type="ECO:0008006" key="3">
    <source>
        <dbReference type="Google" id="ProtNLM"/>
    </source>
</evidence>
<name>A0A5R9J5X4_9PROT</name>
<evidence type="ECO:0000313" key="2">
    <source>
        <dbReference type="Proteomes" id="UP000305654"/>
    </source>
</evidence>
<dbReference type="EMBL" id="VCDI01000009">
    <property type="protein sequence ID" value="TLU71011.1"/>
    <property type="molecule type" value="Genomic_DNA"/>
</dbReference>
<dbReference type="OrthoDB" id="8455641at2"/>
<accession>A0A5R9J5X4</accession>
<evidence type="ECO:0000313" key="1">
    <source>
        <dbReference type="EMBL" id="TLU71011.1"/>
    </source>
</evidence>
<reference evidence="1 2" key="1">
    <citation type="submission" date="2019-05" db="EMBL/GenBank/DDBJ databases">
        <authorList>
            <person name="Pankratov T."/>
            <person name="Grouzdev D."/>
        </authorList>
    </citation>
    <scope>NUCLEOTIDE SEQUENCE [LARGE SCALE GENOMIC DNA]</scope>
    <source>
        <strain evidence="1 2">KEBCLARHB70R</strain>
    </source>
</reference>
<protein>
    <recommendedName>
        <fullName evidence="3">DUF2158 domain-containing protein</fullName>
    </recommendedName>
</protein>
<organism evidence="1 2">
    <name type="scientific">Lichenicoccus roseus</name>
    <dbReference type="NCBI Taxonomy" id="2683649"/>
    <lineage>
        <taxon>Bacteria</taxon>
        <taxon>Pseudomonadati</taxon>
        <taxon>Pseudomonadota</taxon>
        <taxon>Alphaproteobacteria</taxon>
        <taxon>Acetobacterales</taxon>
        <taxon>Acetobacteraceae</taxon>
        <taxon>Lichenicoccus</taxon>
    </lineage>
</organism>